<gene>
    <name evidence="2" type="primary">cas5e</name>
    <name evidence="2" type="ORF">ACFFF6_04445</name>
</gene>
<proteinExistence type="predicted"/>
<dbReference type="RefSeq" id="WP_376978582.1">
    <property type="nucleotide sequence ID" value="NZ_JBHLSV010000004.1"/>
</dbReference>
<keyword evidence="3" id="KW-1185">Reference proteome</keyword>
<dbReference type="EMBL" id="JBHLSV010000004">
    <property type="protein sequence ID" value="MFC0673202.1"/>
    <property type="molecule type" value="Genomic_DNA"/>
</dbReference>
<dbReference type="NCBIfam" id="TIGR01868">
    <property type="entry name" value="casD_Cas5e"/>
    <property type="match status" value="1"/>
</dbReference>
<dbReference type="CDD" id="cd09756">
    <property type="entry name" value="Cas5_I-E"/>
    <property type="match status" value="1"/>
</dbReference>
<dbReference type="Gene3D" id="3.30.70.2660">
    <property type="match status" value="1"/>
</dbReference>
<protein>
    <submittedName>
        <fullName evidence="2">Type I-E CRISPR-associated protein Cas5/CasD</fullName>
    </submittedName>
</protein>
<organism evidence="2 3">
    <name type="scientific">Brachybacterium hainanense</name>
    <dbReference type="NCBI Taxonomy" id="1541174"/>
    <lineage>
        <taxon>Bacteria</taxon>
        <taxon>Bacillati</taxon>
        <taxon>Actinomycetota</taxon>
        <taxon>Actinomycetes</taxon>
        <taxon>Micrococcales</taxon>
        <taxon>Dermabacteraceae</taxon>
        <taxon>Brachybacterium</taxon>
    </lineage>
</organism>
<evidence type="ECO:0000313" key="2">
    <source>
        <dbReference type="EMBL" id="MFC0673202.1"/>
    </source>
</evidence>
<accession>A0ABV6R8A2</accession>
<sequence>MTASTLLLTLKGPMQTWGDASRFRERGTGPYPTKSGVVGMLAAADGRRRTDPIEDLAALTFAVRVDQPGSLMKDFQTAQQWQTGGDNYLVSRYYLADAVFMAAVESEDRGLLEGLAEAMRRPRFPLFLGRRSCPTNPDLVHGIVEGTAVDALREAPWKASAAHRRQRSTEVVLPIFRDATAEEERRGEGFPRQDVPLSFAQENRKYGWRTVVQDPEGAPMANPDGRRADPFFEEVISA</sequence>
<evidence type="ECO:0000313" key="3">
    <source>
        <dbReference type="Proteomes" id="UP001589793"/>
    </source>
</evidence>
<reference evidence="2 3" key="1">
    <citation type="submission" date="2024-09" db="EMBL/GenBank/DDBJ databases">
        <authorList>
            <person name="Sun Q."/>
            <person name="Mori K."/>
        </authorList>
    </citation>
    <scope>NUCLEOTIDE SEQUENCE [LARGE SCALE GENOMIC DNA]</scope>
    <source>
        <strain evidence="2 3">CICC 10874</strain>
    </source>
</reference>
<keyword evidence="1" id="KW-0051">Antiviral defense</keyword>
<evidence type="ECO:0000256" key="1">
    <source>
        <dbReference type="ARBA" id="ARBA00023118"/>
    </source>
</evidence>
<dbReference type="NCBIfam" id="TIGR02593">
    <property type="entry name" value="CRISPR_cas5"/>
    <property type="match status" value="1"/>
</dbReference>
<dbReference type="InterPro" id="IPR013422">
    <property type="entry name" value="CRISPR-assoc_prot_Cas5_N"/>
</dbReference>
<comment type="caution">
    <text evidence="2">The sequence shown here is derived from an EMBL/GenBank/DDBJ whole genome shotgun (WGS) entry which is preliminary data.</text>
</comment>
<dbReference type="Pfam" id="PF09704">
    <property type="entry name" value="Cas_Cas5d"/>
    <property type="match status" value="1"/>
</dbReference>
<name>A0ABV6R8A2_9MICO</name>
<dbReference type="InterPro" id="IPR010147">
    <property type="entry name" value="CRISPR-assoc_prot_CasD"/>
</dbReference>
<dbReference type="Proteomes" id="UP001589793">
    <property type="component" value="Unassembled WGS sequence"/>
</dbReference>
<dbReference type="InterPro" id="IPR021124">
    <property type="entry name" value="CRISPR-assoc_prot_Cas5"/>
</dbReference>